<dbReference type="AlphaFoldDB" id="A0AAW3F120"/>
<dbReference type="Proteomes" id="UP001059745">
    <property type="component" value="Chromosome 2"/>
</dbReference>
<evidence type="ECO:0000313" key="10">
    <source>
        <dbReference type="Proteomes" id="UP000029590"/>
    </source>
</evidence>
<comment type="similarity">
    <text evidence="2">Belongs to the periplasmic pilus chaperone family.</text>
</comment>
<evidence type="ECO:0000256" key="4">
    <source>
        <dbReference type="ARBA" id="ARBA00022764"/>
    </source>
</evidence>
<reference evidence="9" key="2">
    <citation type="submission" date="2022-09" db="EMBL/GenBank/DDBJ databases">
        <title>Genomic of Burkholderia gladioli.</title>
        <authorList>
            <person name="Wu H."/>
        </authorList>
    </citation>
    <scope>NUCLEOTIDE SEQUENCE</scope>
    <source>
        <strain evidence="9">ZN-S4</strain>
    </source>
</reference>
<dbReference type="SUPFAM" id="SSF49354">
    <property type="entry name" value="PapD-like"/>
    <property type="match status" value="1"/>
</dbReference>
<feature type="signal peptide" evidence="6">
    <location>
        <begin position="1"/>
        <end position="29"/>
    </location>
</feature>
<dbReference type="GO" id="GO:0071555">
    <property type="term" value="P:cell wall organization"/>
    <property type="evidence" value="ECO:0007669"/>
    <property type="project" value="InterPro"/>
</dbReference>
<dbReference type="PANTHER" id="PTHR30251">
    <property type="entry name" value="PILUS ASSEMBLY CHAPERONE"/>
    <property type="match status" value="1"/>
</dbReference>
<dbReference type="Proteomes" id="UP000029590">
    <property type="component" value="Unassembled WGS sequence"/>
</dbReference>
<evidence type="ECO:0000256" key="5">
    <source>
        <dbReference type="ARBA" id="ARBA00023186"/>
    </source>
</evidence>
<dbReference type="InterPro" id="IPR001829">
    <property type="entry name" value="Pili_assmbl_chaperone_bac"/>
</dbReference>
<dbReference type="InterPro" id="IPR050643">
    <property type="entry name" value="Periplasmic_pilus_chap"/>
</dbReference>
<protein>
    <submittedName>
        <fullName evidence="9">Fimbria/pilus chaperone family protein</fullName>
    </submittedName>
</protein>
<dbReference type="KEGG" id="bgo:BM43_4731"/>
<dbReference type="PANTHER" id="PTHR30251:SF3">
    <property type="entry name" value="FIMBRIAL CHAPARONE PROTEIN"/>
    <property type="match status" value="1"/>
</dbReference>
<gene>
    <name evidence="8" type="ORF">DM48_3043</name>
    <name evidence="9" type="ORF">NYZ96_30665</name>
</gene>
<dbReference type="Gene3D" id="2.60.40.10">
    <property type="entry name" value="Immunoglobulins"/>
    <property type="match status" value="1"/>
</dbReference>
<reference evidence="8 10" key="1">
    <citation type="submission" date="2014-04" db="EMBL/GenBank/DDBJ databases">
        <authorList>
            <person name="Bishop-Lilly K.A."/>
            <person name="Broomall S.M."/>
            <person name="Chain P.S."/>
            <person name="Chertkov O."/>
            <person name="Coyne S.R."/>
            <person name="Daligault H.E."/>
            <person name="Davenport K.W."/>
            <person name="Erkkila T."/>
            <person name="Frey K.G."/>
            <person name="Gibbons H.S."/>
            <person name="Gu W."/>
            <person name="Jaissle J."/>
            <person name="Johnson S.L."/>
            <person name="Koroleva G.I."/>
            <person name="Ladner J.T."/>
            <person name="Lo C.-C."/>
            <person name="Minogue T.D."/>
            <person name="Munk C."/>
            <person name="Palacios G.F."/>
            <person name="Redden C.L."/>
            <person name="Rosenzweig C.N."/>
            <person name="Scholz M.B."/>
            <person name="Teshima H."/>
            <person name="Xu Y."/>
        </authorList>
    </citation>
    <scope>NUCLEOTIDE SEQUENCE [LARGE SCALE GENOMIC DNA]</scope>
    <source>
        <strain evidence="10">gladioli</strain>
        <strain evidence="8">Gladioli</strain>
    </source>
</reference>
<organism evidence="8 10">
    <name type="scientific">Burkholderia gladioli</name>
    <name type="common">Pseudomonas marginata</name>
    <name type="synonym">Phytomonas marginata</name>
    <dbReference type="NCBI Taxonomy" id="28095"/>
    <lineage>
        <taxon>Bacteria</taxon>
        <taxon>Pseudomonadati</taxon>
        <taxon>Pseudomonadota</taxon>
        <taxon>Betaproteobacteria</taxon>
        <taxon>Burkholderiales</taxon>
        <taxon>Burkholderiaceae</taxon>
        <taxon>Burkholderia</taxon>
    </lineage>
</organism>
<accession>A0AAW3F120</accession>
<dbReference type="PRINTS" id="PR00969">
    <property type="entry name" value="CHAPERONPILI"/>
</dbReference>
<evidence type="ECO:0000256" key="2">
    <source>
        <dbReference type="ARBA" id="ARBA00007399"/>
    </source>
</evidence>
<dbReference type="EMBL" id="CP104215">
    <property type="protein sequence ID" value="UWX72780.1"/>
    <property type="molecule type" value="Genomic_DNA"/>
</dbReference>
<dbReference type="InterPro" id="IPR013783">
    <property type="entry name" value="Ig-like_fold"/>
</dbReference>
<keyword evidence="4" id="KW-0574">Periplasm</keyword>
<dbReference type="InterPro" id="IPR008962">
    <property type="entry name" value="PapD-like_sf"/>
</dbReference>
<evidence type="ECO:0000313" key="9">
    <source>
        <dbReference type="EMBL" id="UWX72780.1"/>
    </source>
</evidence>
<evidence type="ECO:0000313" key="8">
    <source>
        <dbReference type="EMBL" id="KGC13922.1"/>
    </source>
</evidence>
<dbReference type="InterPro" id="IPR036316">
    <property type="entry name" value="Pili_assmbl_chap_C_dom_sf"/>
</dbReference>
<feature type="domain" description="Pili assembly chaperone N-terminal" evidence="7">
    <location>
        <begin position="35"/>
        <end position="144"/>
    </location>
</feature>
<evidence type="ECO:0000259" key="7">
    <source>
        <dbReference type="Pfam" id="PF00345"/>
    </source>
</evidence>
<name>A0AAW3F120_BURGA</name>
<dbReference type="SUPFAM" id="SSF49584">
    <property type="entry name" value="Periplasmic chaperone C-domain"/>
    <property type="match status" value="1"/>
</dbReference>
<keyword evidence="3 6" id="KW-0732">Signal</keyword>
<dbReference type="Pfam" id="PF00345">
    <property type="entry name" value="PapD_N"/>
    <property type="match status" value="1"/>
</dbReference>
<dbReference type="InterPro" id="IPR016147">
    <property type="entry name" value="Pili_assmbl_chaperone_N"/>
</dbReference>
<evidence type="ECO:0000256" key="6">
    <source>
        <dbReference type="SAM" id="SignalP"/>
    </source>
</evidence>
<dbReference type="RefSeq" id="WP_063769160.1">
    <property type="nucleotide sequence ID" value="NZ_CADEQJ010000004.1"/>
</dbReference>
<evidence type="ECO:0000256" key="1">
    <source>
        <dbReference type="ARBA" id="ARBA00004418"/>
    </source>
</evidence>
<sequence length="237" mass="26054">MKTMPPTIRSRAARGLLALLCLACAGARAGGPLPETSVVLLSEAEEGGSIKVTNTDPTPMLLTTTIQNLAEDDDNFVVATPPIARVEPGKTQLIRFMLTNTRSLGNERMKRVIFEGIPETAREAQTVRMTVRQNLPLLVLPKDLQRTRAPWTRLTLQLDRDTVRLSNPSRYVVRLDQQVRILPSATAAVLAKPYILPGETVSIPLPAHVAADSVDGIRLFPATVYGYMSDSYVLERR</sequence>
<proteinExistence type="inferred from homology"/>
<feature type="chain" id="PRO_5043295435" evidence="6">
    <location>
        <begin position="30"/>
        <end position="237"/>
    </location>
</feature>
<dbReference type="NCBIfam" id="NF007392">
    <property type="entry name" value="PRK09918.1"/>
    <property type="match status" value="1"/>
</dbReference>
<dbReference type="GO" id="GO:0030288">
    <property type="term" value="C:outer membrane-bounded periplasmic space"/>
    <property type="evidence" value="ECO:0007669"/>
    <property type="project" value="InterPro"/>
</dbReference>
<keyword evidence="5" id="KW-0143">Chaperone</keyword>
<comment type="subcellular location">
    <subcellularLocation>
        <location evidence="1">Periplasm</location>
    </subcellularLocation>
</comment>
<evidence type="ECO:0000256" key="3">
    <source>
        <dbReference type="ARBA" id="ARBA00022729"/>
    </source>
</evidence>
<dbReference type="EMBL" id="JPGG01000016">
    <property type="protein sequence ID" value="KGC13922.1"/>
    <property type="molecule type" value="Genomic_DNA"/>
</dbReference>